<dbReference type="GO" id="GO:0051082">
    <property type="term" value="F:unfolded protein binding"/>
    <property type="evidence" value="ECO:0007669"/>
    <property type="project" value="InterPro"/>
</dbReference>
<proteinExistence type="inferred from homology"/>
<dbReference type="PROSITE" id="PS00636">
    <property type="entry name" value="DNAJ_1"/>
    <property type="match status" value="1"/>
</dbReference>
<evidence type="ECO:0000256" key="5">
    <source>
        <dbReference type="ARBA" id="ARBA00023186"/>
    </source>
</evidence>
<organism evidence="10 11">
    <name type="scientific">Oedothorax gibbosus</name>
    <dbReference type="NCBI Taxonomy" id="931172"/>
    <lineage>
        <taxon>Eukaryota</taxon>
        <taxon>Metazoa</taxon>
        <taxon>Ecdysozoa</taxon>
        <taxon>Arthropoda</taxon>
        <taxon>Chelicerata</taxon>
        <taxon>Arachnida</taxon>
        <taxon>Araneae</taxon>
        <taxon>Araneomorphae</taxon>
        <taxon>Entelegynae</taxon>
        <taxon>Araneoidea</taxon>
        <taxon>Linyphiidae</taxon>
        <taxon>Erigoninae</taxon>
        <taxon>Oedothorax</taxon>
    </lineage>
</organism>
<dbReference type="InterPro" id="IPR001623">
    <property type="entry name" value="DnaJ_domain"/>
</dbReference>
<name>A0AAV6US16_9ARAC</name>
<feature type="domain" description="J" evidence="8">
    <location>
        <begin position="83"/>
        <end position="147"/>
    </location>
</feature>
<protein>
    <submittedName>
        <fullName evidence="10">Uncharacterized protein</fullName>
    </submittedName>
</protein>
<dbReference type="GO" id="GO:0043066">
    <property type="term" value="P:negative regulation of apoptotic process"/>
    <property type="evidence" value="ECO:0007669"/>
    <property type="project" value="TreeGrafter"/>
</dbReference>
<dbReference type="Gene3D" id="2.60.260.20">
    <property type="entry name" value="Urease metallochaperone UreE, N-terminal domain"/>
    <property type="match status" value="2"/>
</dbReference>
<keyword evidence="4 6" id="KW-0862">Zinc</keyword>
<dbReference type="SUPFAM" id="SSF46565">
    <property type="entry name" value="Chaperone J-domain"/>
    <property type="match status" value="1"/>
</dbReference>
<dbReference type="PANTHER" id="PTHR44145:SF3">
    <property type="entry name" value="DNAJ HOMOLOG SUBFAMILY A MEMBER 3, MITOCHONDRIAL"/>
    <property type="match status" value="1"/>
</dbReference>
<accession>A0AAV6US16</accession>
<dbReference type="SUPFAM" id="SSF49493">
    <property type="entry name" value="HSP40/DnaJ peptide-binding domain"/>
    <property type="match status" value="2"/>
</dbReference>
<gene>
    <name evidence="10" type="ORF">JTE90_000392</name>
</gene>
<dbReference type="InterPro" id="IPR008971">
    <property type="entry name" value="HSP40/DnaJ_pept-bd"/>
</dbReference>
<dbReference type="InterPro" id="IPR012724">
    <property type="entry name" value="DnaJ"/>
</dbReference>
<evidence type="ECO:0000256" key="3">
    <source>
        <dbReference type="ARBA" id="ARBA00022771"/>
    </source>
</evidence>
<dbReference type="PROSITE" id="PS50076">
    <property type="entry name" value="DNAJ_2"/>
    <property type="match status" value="1"/>
</dbReference>
<dbReference type="SUPFAM" id="SSF57938">
    <property type="entry name" value="DnaJ/Hsp40 cysteine-rich domain"/>
    <property type="match status" value="1"/>
</dbReference>
<evidence type="ECO:0000256" key="4">
    <source>
        <dbReference type="ARBA" id="ARBA00022833"/>
    </source>
</evidence>
<dbReference type="Gene3D" id="1.10.287.110">
    <property type="entry name" value="DnaJ domain"/>
    <property type="match status" value="1"/>
</dbReference>
<dbReference type="SMART" id="SM00271">
    <property type="entry name" value="DnaJ"/>
    <property type="match status" value="1"/>
</dbReference>
<comment type="caution">
    <text evidence="10">The sequence shown here is derived from an EMBL/GenBank/DDBJ whole genome shotgun (WGS) entry which is preliminary data.</text>
</comment>
<evidence type="ECO:0000256" key="1">
    <source>
        <dbReference type="ARBA" id="ARBA00022723"/>
    </source>
</evidence>
<dbReference type="HAMAP" id="MF_01152">
    <property type="entry name" value="DnaJ"/>
    <property type="match status" value="1"/>
</dbReference>
<evidence type="ECO:0000256" key="7">
    <source>
        <dbReference type="SAM" id="MobiDB-lite"/>
    </source>
</evidence>
<keyword evidence="3 6" id="KW-0863">Zinc-finger</keyword>
<keyword evidence="5" id="KW-0143">Chaperone</keyword>
<dbReference type="PROSITE" id="PS51188">
    <property type="entry name" value="ZF_CR"/>
    <property type="match status" value="1"/>
</dbReference>
<keyword evidence="11" id="KW-1185">Reference proteome</keyword>
<feature type="domain" description="CR-type" evidence="9">
    <location>
        <begin position="221"/>
        <end position="299"/>
    </location>
</feature>
<dbReference type="Pfam" id="PF01556">
    <property type="entry name" value="DnaJ_C"/>
    <property type="match status" value="1"/>
</dbReference>
<dbReference type="GO" id="GO:0008270">
    <property type="term" value="F:zinc ion binding"/>
    <property type="evidence" value="ECO:0007669"/>
    <property type="project" value="UniProtKB-KW"/>
</dbReference>
<dbReference type="GO" id="GO:0005739">
    <property type="term" value="C:mitochondrion"/>
    <property type="evidence" value="ECO:0007669"/>
    <property type="project" value="TreeGrafter"/>
</dbReference>
<dbReference type="InterPro" id="IPR001305">
    <property type="entry name" value="HSP_DnaJ_Cys-rich_dom"/>
</dbReference>
<dbReference type="Proteomes" id="UP000827092">
    <property type="component" value="Unassembled WGS sequence"/>
</dbReference>
<dbReference type="PANTHER" id="PTHR44145">
    <property type="entry name" value="DNAJ HOMOLOG SUBFAMILY A MEMBER 3, MITOCHONDRIAL"/>
    <property type="match status" value="1"/>
</dbReference>
<dbReference type="FunFam" id="2.60.260.20:FF:000005">
    <property type="entry name" value="Chaperone protein dnaJ 1, mitochondrial"/>
    <property type="match status" value="1"/>
</dbReference>
<evidence type="ECO:0000259" key="9">
    <source>
        <dbReference type="PROSITE" id="PS51188"/>
    </source>
</evidence>
<dbReference type="EMBL" id="JAFNEN010000284">
    <property type="protein sequence ID" value="KAG8186919.1"/>
    <property type="molecule type" value="Genomic_DNA"/>
</dbReference>
<dbReference type="AlphaFoldDB" id="A0AAV6US16"/>
<dbReference type="GO" id="GO:0009408">
    <property type="term" value="P:response to heat"/>
    <property type="evidence" value="ECO:0007669"/>
    <property type="project" value="InterPro"/>
</dbReference>
<reference evidence="10 11" key="1">
    <citation type="journal article" date="2022" name="Nat. Ecol. Evol.">
        <title>A masculinizing supergene underlies an exaggerated male reproductive morph in a spider.</title>
        <authorList>
            <person name="Hendrickx F."/>
            <person name="De Corte Z."/>
            <person name="Sonet G."/>
            <person name="Van Belleghem S.M."/>
            <person name="Kostlbacher S."/>
            <person name="Vangestel C."/>
        </authorList>
    </citation>
    <scope>NUCLEOTIDE SEQUENCE [LARGE SCALE GENOMIC DNA]</scope>
    <source>
        <strain evidence="10">W744_W776</strain>
    </source>
</reference>
<dbReference type="InterPro" id="IPR002939">
    <property type="entry name" value="DnaJ_C"/>
</dbReference>
<evidence type="ECO:0000256" key="2">
    <source>
        <dbReference type="ARBA" id="ARBA00022737"/>
    </source>
</evidence>
<dbReference type="InterPro" id="IPR036869">
    <property type="entry name" value="J_dom_sf"/>
</dbReference>
<sequence length="483" mass="53815">MSHTIRILYEVAVPSYRSQNQLFNVLYNQVCFSQFRTYSKLSKLNRLQKSLCSKSTSSHGSHIYCSVKLFHTSNTHFARSRTDLYKVLGVSPNASQNEIKKAYYQLAKKYHPDTNKDESAAKKFQEVSAAYEVLGDETKRKDYDAWGTQTDNPFSSGGTGPSANEFRFHSNVDPEELFRSIFGNINFRQRMSDFDYAENDFGHGASEHVQLDLDFHEAARGCEKRLQVNIVDICPDCGGSCCLKGTKMVRCDHCNATGMETISTGPFIMKSTCRKCQGTGMFNRYPCPSCAGKGSCVQRKALLINVPAGVEDGQTVRVKAARQDVLVTFRVLESKYFRRDGADIHTNATISVSQALLGGETKVQGLMNEIVVQIPPGTASHKVFRFAGKGIKRTSGYGHGDHFVHIHIAIPTKLDGVQYNLIKAYAELEKNTPGTIKGIATPQKMKTNEFSGKNENNSDRKEKSEGKEEKKGILEKIRSAIFG</sequence>
<keyword evidence="1 6" id="KW-0479">Metal-binding</keyword>
<feature type="zinc finger region" description="CR-type" evidence="6">
    <location>
        <begin position="221"/>
        <end position="299"/>
    </location>
</feature>
<evidence type="ECO:0000313" key="11">
    <source>
        <dbReference type="Proteomes" id="UP000827092"/>
    </source>
</evidence>
<evidence type="ECO:0000313" key="10">
    <source>
        <dbReference type="EMBL" id="KAG8186919.1"/>
    </source>
</evidence>
<dbReference type="InterPro" id="IPR051938">
    <property type="entry name" value="Apopto_cytoskel_mod"/>
</dbReference>
<dbReference type="Pfam" id="PF00226">
    <property type="entry name" value="DnaJ"/>
    <property type="match status" value="1"/>
</dbReference>
<dbReference type="GO" id="GO:0007005">
    <property type="term" value="P:mitochondrion organization"/>
    <property type="evidence" value="ECO:0007669"/>
    <property type="project" value="TreeGrafter"/>
</dbReference>
<feature type="compositionally biased region" description="Basic and acidic residues" evidence="7">
    <location>
        <begin position="456"/>
        <end position="472"/>
    </location>
</feature>
<feature type="compositionally biased region" description="Polar residues" evidence="7">
    <location>
        <begin position="444"/>
        <end position="455"/>
    </location>
</feature>
<dbReference type="GO" id="GO:0006457">
    <property type="term" value="P:protein folding"/>
    <property type="evidence" value="ECO:0007669"/>
    <property type="project" value="InterPro"/>
</dbReference>
<feature type="region of interest" description="Disordered" evidence="7">
    <location>
        <begin position="435"/>
        <end position="472"/>
    </location>
</feature>
<dbReference type="Gene3D" id="2.10.230.10">
    <property type="entry name" value="Heat shock protein DnaJ, cysteine-rich domain"/>
    <property type="match status" value="1"/>
</dbReference>
<keyword evidence="2" id="KW-0677">Repeat</keyword>
<dbReference type="CDD" id="cd10747">
    <property type="entry name" value="DnaJ_C"/>
    <property type="match status" value="1"/>
</dbReference>
<dbReference type="PRINTS" id="PR00625">
    <property type="entry name" value="JDOMAIN"/>
</dbReference>
<evidence type="ECO:0000256" key="6">
    <source>
        <dbReference type="PROSITE-ProRule" id="PRU00546"/>
    </source>
</evidence>
<dbReference type="GO" id="GO:0005524">
    <property type="term" value="F:ATP binding"/>
    <property type="evidence" value="ECO:0007669"/>
    <property type="project" value="InterPro"/>
</dbReference>
<dbReference type="InterPro" id="IPR036410">
    <property type="entry name" value="HSP_DnaJ_Cys-rich_dom_sf"/>
</dbReference>
<dbReference type="GO" id="GO:0031072">
    <property type="term" value="F:heat shock protein binding"/>
    <property type="evidence" value="ECO:0007669"/>
    <property type="project" value="InterPro"/>
</dbReference>
<evidence type="ECO:0000259" key="8">
    <source>
        <dbReference type="PROSITE" id="PS50076"/>
    </source>
</evidence>
<dbReference type="CDD" id="cd06257">
    <property type="entry name" value="DnaJ"/>
    <property type="match status" value="1"/>
</dbReference>
<dbReference type="CDD" id="cd10719">
    <property type="entry name" value="DnaJ_zf"/>
    <property type="match status" value="1"/>
</dbReference>
<dbReference type="InterPro" id="IPR018253">
    <property type="entry name" value="DnaJ_domain_CS"/>
</dbReference>